<dbReference type="SUPFAM" id="SSF48264">
    <property type="entry name" value="Cytochrome P450"/>
    <property type="match status" value="1"/>
</dbReference>
<dbReference type="GO" id="GO:0006082">
    <property type="term" value="P:organic acid metabolic process"/>
    <property type="evidence" value="ECO:0007669"/>
    <property type="project" value="TreeGrafter"/>
</dbReference>
<dbReference type="InterPro" id="IPR002401">
    <property type="entry name" value="Cyt_P450_E_grp-I"/>
</dbReference>
<dbReference type="PANTHER" id="PTHR24300">
    <property type="entry name" value="CYTOCHROME P450 508A4-RELATED"/>
    <property type="match status" value="1"/>
</dbReference>
<dbReference type="InterPro" id="IPR001128">
    <property type="entry name" value="Cyt_P450"/>
</dbReference>
<keyword evidence="8" id="KW-1185">Reference proteome</keyword>
<proteinExistence type="inferred from homology"/>
<comment type="similarity">
    <text evidence="1 6">Belongs to the cytochrome P450 family.</text>
</comment>
<evidence type="ECO:0000256" key="5">
    <source>
        <dbReference type="PIRSR" id="PIRSR602401-1"/>
    </source>
</evidence>
<reference evidence="7 8" key="1">
    <citation type="journal article" date="2019" name="Sci. Rep.">
        <title>Orb-weaving spider Araneus ventricosus genome elucidates the spidroin gene catalogue.</title>
        <authorList>
            <person name="Kono N."/>
            <person name="Nakamura H."/>
            <person name="Ohtoshi R."/>
            <person name="Moran D.A.P."/>
            <person name="Shinohara A."/>
            <person name="Yoshida Y."/>
            <person name="Fujiwara M."/>
            <person name="Mori M."/>
            <person name="Tomita M."/>
            <person name="Arakawa K."/>
        </authorList>
    </citation>
    <scope>NUCLEOTIDE SEQUENCE [LARGE SCALE GENOMIC DNA]</scope>
</reference>
<evidence type="ECO:0000256" key="6">
    <source>
        <dbReference type="RuleBase" id="RU000461"/>
    </source>
</evidence>
<dbReference type="GO" id="GO:0020037">
    <property type="term" value="F:heme binding"/>
    <property type="evidence" value="ECO:0007669"/>
    <property type="project" value="InterPro"/>
</dbReference>
<accession>A0A4Y2UDZ8</accession>
<evidence type="ECO:0000313" key="7">
    <source>
        <dbReference type="EMBL" id="GBO10231.1"/>
    </source>
</evidence>
<dbReference type="PANTHER" id="PTHR24300:SF375">
    <property type="entry name" value="CYTOCHROME P450 FAMILY"/>
    <property type="match status" value="1"/>
</dbReference>
<dbReference type="GO" id="GO:0006805">
    <property type="term" value="P:xenobiotic metabolic process"/>
    <property type="evidence" value="ECO:0007669"/>
    <property type="project" value="TreeGrafter"/>
</dbReference>
<keyword evidence="6" id="KW-0560">Oxidoreductase</keyword>
<dbReference type="EMBL" id="BGPR01035416">
    <property type="protein sequence ID" value="GBO10231.1"/>
    <property type="molecule type" value="Genomic_DNA"/>
</dbReference>
<keyword evidence="5 6" id="KW-0349">Heme</keyword>
<evidence type="ECO:0000256" key="1">
    <source>
        <dbReference type="ARBA" id="ARBA00010617"/>
    </source>
</evidence>
<protein>
    <submittedName>
        <fullName evidence="7">Cytochrome P450 2U1</fullName>
    </submittedName>
</protein>
<evidence type="ECO:0000313" key="8">
    <source>
        <dbReference type="Proteomes" id="UP000499080"/>
    </source>
</evidence>
<dbReference type="GO" id="GO:0016712">
    <property type="term" value="F:oxidoreductase activity, acting on paired donors, with incorporation or reduction of molecular oxygen, reduced flavin or flavoprotein as one donor, and incorporation of one atom of oxygen"/>
    <property type="evidence" value="ECO:0007669"/>
    <property type="project" value="TreeGrafter"/>
</dbReference>
<gene>
    <name evidence="7" type="primary">Cyp2u1_5</name>
    <name evidence="7" type="ORF">AVEN_167602_1</name>
</gene>
<dbReference type="OrthoDB" id="1055148at2759"/>
<feature type="binding site" description="axial binding residue" evidence="5">
    <location>
        <position position="149"/>
    </location>
    <ligand>
        <name>heme</name>
        <dbReference type="ChEBI" id="CHEBI:30413"/>
    </ligand>
    <ligandPart>
        <name>Fe</name>
        <dbReference type="ChEBI" id="CHEBI:18248"/>
    </ligandPart>
</feature>
<dbReference type="Proteomes" id="UP000499080">
    <property type="component" value="Unassembled WGS sequence"/>
</dbReference>
<keyword evidence="3 5" id="KW-0408">Iron</keyword>
<organism evidence="7 8">
    <name type="scientific">Araneus ventricosus</name>
    <name type="common">Orbweaver spider</name>
    <name type="synonym">Epeira ventricosa</name>
    <dbReference type="NCBI Taxonomy" id="182803"/>
    <lineage>
        <taxon>Eukaryota</taxon>
        <taxon>Metazoa</taxon>
        <taxon>Ecdysozoa</taxon>
        <taxon>Arthropoda</taxon>
        <taxon>Chelicerata</taxon>
        <taxon>Arachnida</taxon>
        <taxon>Araneae</taxon>
        <taxon>Araneomorphae</taxon>
        <taxon>Entelegynae</taxon>
        <taxon>Araneoidea</taxon>
        <taxon>Araneidae</taxon>
        <taxon>Araneus</taxon>
    </lineage>
</organism>
<evidence type="ECO:0000256" key="4">
    <source>
        <dbReference type="ARBA" id="ARBA00023033"/>
    </source>
</evidence>
<dbReference type="PRINTS" id="PR00385">
    <property type="entry name" value="P450"/>
</dbReference>
<dbReference type="InterPro" id="IPR036396">
    <property type="entry name" value="Cyt_P450_sf"/>
</dbReference>
<dbReference type="AlphaFoldDB" id="A0A4Y2UDZ8"/>
<evidence type="ECO:0000256" key="2">
    <source>
        <dbReference type="ARBA" id="ARBA00022723"/>
    </source>
</evidence>
<evidence type="ECO:0000256" key="3">
    <source>
        <dbReference type="ARBA" id="ARBA00023004"/>
    </source>
</evidence>
<dbReference type="GO" id="GO:0005737">
    <property type="term" value="C:cytoplasm"/>
    <property type="evidence" value="ECO:0007669"/>
    <property type="project" value="TreeGrafter"/>
</dbReference>
<keyword evidence="4 6" id="KW-0503">Monooxygenase</keyword>
<dbReference type="PRINTS" id="PR00463">
    <property type="entry name" value="EP450I"/>
</dbReference>
<name>A0A4Y2UDZ8_ARAVE</name>
<sequence length="202" mass="23014">MLKGNFQSLFSAGSTPSRATVEWCLLAMIRHPDVQSAVHRELDALLPRDRPPTWKDHLGLPFTLSVVYEVLRHNSIVPIPLLRCTAGRTRIGGYDVPKGTIVMPSIWSVHHDPRHWEEPFAFKPERFLREGRAFRPPSFVPFSYGKRNCPGEDMAIAIVFTYFASLMQRYSVSLPDAEQGVRQLHGVANVVLLENVCFKKRF</sequence>
<keyword evidence="2 5" id="KW-0479">Metal-binding</keyword>
<dbReference type="GO" id="GO:0005506">
    <property type="term" value="F:iron ion binding"/>
    <property type="evidence" value="ECO:0007669"/>
    <property type="project" value="InterPro"/>
</dbReference>
<dbReference type="Gene3D" id="1.10.630.10">
    <property type="entry name" value="Cytochrome P450"/>
    <property type="match status" value="1"/>
</dbReference>
<dbReference type="InterPro" id="IPR050182">
    <property type="entry name" value="Cytochrome_P450_fam2"/>
</dbReference>
<dbReference type="InterPro" id="IPR017972">
    <property type="entry name" value="Cyt_P450_CS"/>
</dbReference>
<comment type="caution">
    <text evidence="7">The sequence shown here is derived from an EMBL/GenBank/DDBJ whole genome shotgun (WGS) entry which is preliminary data.</text>
</comment>
<dbReference type="PROSITE" id="PS00086">
    <property type="entry name" value="CYTOCHROME_P450"/>
    <property type="match status" value="1"/>
</dbReference>
<comment type="cofactor">
    <cofactor evidence="5">
        <name>heme</name>
        <dbReference type="ChEBI" id="CHEBI:30413"/>
    </cofactor>
</comment>
<dbReference type="Pfam" id="PF00067">
    <property type="entry name" value="p450"/>
    <property type="match status" value="1"/>
</dbReference>